<dbReference type="RefSeq" id="WP_099258797.1">
    <property type="nucleotide sequence ID" value="NZ_NIZW01000001.1"/>
</dbReference>
<proteinExistence type="predicted"/>
<dbReference type="Proteomes" id="UP000225740">
    <property type="component" value="Unassembled WGS sequence"/>
</dbReference>
<protein>
    <submittedName>
        <fullName evidence="1">Uncharacterized protein</fullName>
    </submittedName>
</protein>
<dbReference type="EMBL" id="NIZW01000001">
    <property type="protein sequence ID" value="PHQ37068.1"/>
    <property type="molecule type" value="Genomic_DNA"/>
</dbReference>
<dbReference type="OrthoDB" id="9866585at2"/>
<comment type="caution">
    <text evidence="1">The sequence shown here is derived from an EMBL/GenBank/DDBJ whole genome shotgun (WGS) entry which is preliminary data.</text>
</comment>
<keyword evidence="2" id="KW-1185">Reference proteome</keyword>
<sequence length="203" mass="23474">MSVATLELRWFFQERPEWFDKAAESAWRPERSVRTDWYAPIADRNSSVKLRGVTEERGRGQQENVDATPAIESKILQSTDCHPIADDQSLMIERWVKHTLRTLDPSAKEDAELRQLITENWLPVRKERLLYQTEDSIQIEFATVELLGGTYWTHCIEAPTKLNAGNLVRWLGDSGQPGIAPIEVMTRNPQQSWPSWLQTRMLV</sequence>
<dbReference type="AlphaFoldDB" id="A0A2G1WDH3"/>
<name>A0A2G1WDH3_9BACT</name>
<reference evidence="1 2" key="1">
    <citation type="submission" date="2017-06" db="EMBL/GenBank/DDBJ databases">
        <title>Description of Rhodopirellula bahusiensis sp. nov.</title>
        <authorList>
            <person name="Kizina J."/>
            <person name="Harder J."/>
        </authorList>
    </citation>
    <scope>NUCLEOTIDE SEQUENCE [LARGE SCALE GENOMIC DNA]</scope>
    <source>
        <strain evidence="1 2">SWK21</strain>
    </source>
</reference>
<gene>
    <name evidence="1" type="ORF">CEE69_01505</name>
</gene>
<accession>A0A2G1WDH3</accession>
<dbReference type="GeneID" id="90606965"/>
<organism evidence="1 2">
    <name type="scientific">Rhodopirellula bahusiensis</name>
    <dbReference type="NCBI Taxonomy" id="2014065"/>
    <lineage>
        <taxon>Bacteria</taxon>
        <taxon>Pseudomonadati</taxon>
        <taxon>Planctomycetota</taxon>
        <taxon>Planctomycetia</taxon>
        <taxon>Pirellulales</taxon>
        <taxon>Pirellulaceae</taxon>
        <taxon>Rhodopirellula</taxon>
    </lineage>
</organism>
<evidence type="ECO:0000313" key="2">
    <source>
        <dbReference type="Proteomes" id="UP000225740"/>
    </source>
</evidence>
<evidence type="ECO:0000313" key="1">
    <source>
        <dbReference type="EMBL" id="PHQ37068.1"/>
    </source>
</evidence>